<dbReference type="EMBL" id="JBHSED010000074">
    <property type="protein sequence ID" value="MFC4307279.1"/>
    <property type="molecule type" value="Genomic_DNA"/>
</dbReference>
<dbReference type="SUPFAM" id="SSF51215">
    <property type="entry name" value="Regulatory protein AraC"/>
    <property type="match status" value="1"/>
</dbReference>
<dbReference type="PANTHER" id="PTHR43280">
    <property type="entry name" value="ARAC-FAMILY TRANSCRIPTIONAL REGULATOR"/>
    <property type="match status" value="1"/>
</dbReference>
<evidence type="ECO:0000313" key="6">
    <source>
        <dbReference type="Proteomes" id="UP001595755"/>
    </source>
</evidence>
<sequence length="287" mass="32860">MKPVRKPFHNESLFPFELDYKDTKSPERELPDHLHDRYELVYVYEGRGTFFIDQRLYDMNGGDLFLIPGNSVHRAFPDALSPVTSTAVFFAPSLVAHGAFDEPYHSLRCFELARKSKRYKLELDERLQDVTISALENIRDELDRGGLGYRHAIVLHLQQWLLRVNRQIESERASDQAETGLGPQWMKDILRYIAAHPGNDLGLAALARQSSVTGAHFSRVFKQLTGMNVTDYVNAKRISLAKERLLESDDSVSLIAERCGFESLPHFHRIFKKITGQTPGAYKRGQR</sequence>
<comment type="caution">
    <text evidence="5">The sequence shown here is derived from an EMBL/GenBank/DDBJ whole genome shotgun (WGS) entry which is preliminary data.</text>
</comment>
<dbReference type="PANTHER" id="PTHR43280:SF28">
    <property type="entry name" value="HTH-TYPE TRANSCRIPTIONAL ACTIVATOR RHAS"/>
    <property type="match status" value="1"/>
</dbReference>
<name>A0ABV8SI52_9BACL</name>
<feature type="domain" description="HTH araC/xylS-type" evidence="4">
    <location>
        <begin position="187"/>
        <end position="285"/>
    </location>
</feature>
<evidence type="ECO:0000259" key="4">
    <source>
        <dbReference type="PROSITE" id="PS01124"/>
    </source>
</evidence>
<dbReference type="SUPFAM" id="SSF46689">
    <property type="entry name" value="Homeodomain-like"/>
    <property type="match status" value="2"/>
</dbReference>
<dbReference type="RefSeq" id="WP_204603015.1">
    <property type="nucleotide sequence ID" value="NZ_JBHSED010000074.1"/>
</dbReference>
<protein>
    <submittedName>
        <fullName evidence="5">Helix-turn-helix domain-containing protein</fullName>
    </submittedName>
</protein>
<dbReference type="InterPro" id="IPR018060">
    <property type="entry name" value="HTH_AraC"/>
</dbReference>
<dbReference type="SMART" id="SM00342">
    <property type="entry name" value="HTH_ARAC"/>
    <property type="match status" value="1"/>
</dbReference>
<dbReference type="InterPro" id="IPR014710">
    <property type="entry name" value="RmlC-like_jellyroll"/>
</dbReference>
<dbReference type="Gene3D" id="2.60.120.10">
    <property type="entry name" value="Jelly Rolls"/>
    <property type="match status" value="1"/>
</dbReference>
<dbReference type="Gene3D" id="1.10.10.60">
    <property type="entry name" value="Homeodomain-like"/>
    <property type="match status" value="2"/>
</dbReference>
<keyword evidence="1" id="KW-0805">Transcription regulation</keyword>
<gene>
    <name evidence="5" type="ORF">ACFO1S_28025</name>
</gene>
<reference evidence="6" key="1">
    <citation type="journal article" date="2019" name="Int. J. Syst. Evol. Microbiol.">
        <title>The Global Catalogue of Microorganisms (GCM) 10K type strain sequencing project: providing services to taxonomists for standard genome sequencing and annotation.</title>
        <authorList>
            <consortium name="The Broad Institute Genomics Platform"/>
            <consortium name="The Broad Institute Genome Sequencing Center for Infectious Disease"/>
            <person name="Wu L."/>
            <person name="Ma J."/>
        </authorList>
    </citation>
    <scope>NUCLEOTIDE SEQUENCE [LARGE SCALE GENOMIC DNA]</scope>
    <source>
        <strain evidence="6">CGMCC 4.1641</strain>
    </source>
</reference>
<dbReference type="PROSITE" id="PS01124">
    <property type="entry name" value="HTH_ARAC_FAMILY_2"/>
    <property type="match status" value="1"/>
</dbReference>
<evidence type="ECO:0000256" key="1">
    <source>
        <dbReference type="ARBA" id="ARBA00023015"/>
    </source>
</evidence>
<evidence type="ECO:0000256" key="2">
    <source>
        <dbReference type="ARBA" id="ARBA00023125"/>
    </source>
</evidence>
<dbReference type="Pfam" id="PF12833">
    <property type="entry name" value="HTH_18"/>
    <property type="match status" value="1"/>
</dbReference>
<accession>A0ABV8SI52</accession>
<dbReference type="InterPro" id="IPR020449">
    <property type="entry name" value="Tscrpt_reg_AraC-type_HTH"/>
</dbReference>
<dbReference type="InterPro" id="IPR009057">
    <property type="entry name" value="Homeodomain-like_sf"/>
</dbReference>
<dbReference type="PRINTS" id="PR00032">
    <property type="entry name" value="HTHARAC"/>
</dbReference>
<dbReference type="InterPro" id="IPR003313">
    <property type="entry name" value="AraC-bd"/>
</dbReference>
<dbReference type="InterPro" id="IPR037923">
    <property type="entry name" value="HTH-like"/>
</dbReference>
<dbReference type="Proteomes" id="UP001595755">
    <property type="component" value="Unassembled WGS sequence"/>
</dbReference>
<evidence type="ECO:0000313" key="5">
    <source>
        <dbReference type="EMBL" id="MFC4307279.1"/>
    </source>
</evidence>
<evidence type="ECO:0000256" key="3">
    <source>
        <dbReference type="ARBA" id="ARBA00023163"/>
    </source>
</evidence>
<keyword evidence="2" id="KW-0238">DNA-binding</keyword>
<organism evidence="5 6">
    <name type="scientific">Cohnella boryungensis</name>
    <dbReference type="NCBI Taxonomy" id="768479"/>
    <lineage>
        <taxon>Bacteria</taxon>
        <taxon>Bacillati</taxon>
        <taxon>Bacillota</taxon>
        <taxon>Bacilli</taxon>
        <taxon>Bacillales</taxon>
        <taxon>Paenibacillaceae</taxon>
        <taxon>Cohnella</taxon>
    </lineage>
</organism>
<keyword evidence="6" id="KW-1185">Reference proteome</keyword>
<dbReference type="Pfam" id="PF02311">
    <property type="entry name" value="AraC_binding"/>
    <property type="match status" value="1"/>
</dbReference>
<proteinExistence type="predicted"/>
<keyword evidence="3" id="KW-0804">Transcription</keyword>